<dbReference type="InterPro" id="IPR007219">
    <property type="entry name" value="XnlR_reg_dom"/>
</dbReference>
<dbReference type="EMBL" id="CP034209">
    <property type="protein sequence ID" value="QBZ64227.1"/>
    <property type="molecule type" value="Genomic_DNA"/>
</dbReference>
<feature type="domain" description="C2H2-type" evidence="9">
    <location>
        <begin position="163"/>
        <end position="191"/>
    </location>
</feature>
<dbReference type="GO" id="GO:0008270">
    <property type="term" value="F:zinc ion binding"/>
    <property type="evidence" value="ECO:0007669"/>
    <property type="project" value="UniProtKB-KW"/>
</dbReference>
<evidence type="ECO:0000256" key="5">
    <source>
        <dbReference type="ARBA" id="ARBA00022833"/>
    </source>
</evidence>
<reference evidence="10 11" key="1">
    <citation type="journal article" date="2019" name="Mol. Biol. Evol.">
        <title>Blast fungal genomes show frequent chromosomal changes, gene gains and losses, and effector gene turnover.</title>
        <authorList>
            <person name="Gomez Luciano L.B."/>
            <person name="Jason Tsai I."/>
            <person name="Chuma I."/>
            <person name="Tosa Y."/>
            <person name="Chen Y.H."/>
            <person name="Li J.Y."/>
            <person name="Li M.Y."/>
            <person name="Jade Lu M.Y."/>
            <person name="Nakayashiki H."/>
            <person name="Li W.H."/>
        </authorList>
    </citation>
    <scope>NUCLEOTIDE SEQUENCE [LARGE SCALE GENOMIC DNA]</scope>
    <source>
        <strain evidence="10">MZ5-1-6</strain>
    </source>
</reference>
<dbReference type="PROSITE" id="PS00028">
    <property type="entry name" value="ZINC_FINGER_C2H2_1"/>
    <property type="match status" value="1"/>
</dbReference>
<gene>
    <name evidence="10" type="ORF">PoMZ_05921</name>
</gene>
<dbReference type="AlphaFoldDB" id="A0A4P7NPI8"/>
<dbReference type="InterPro" id="IPR051059">
    <property type="entry name" value="VerF-like"/>
</dbReference>
<dbReference type="GO" id="GO:0006351">
    <property type="term" value="P:DNA-templated transcription"/>
    <property type="evidence" value="ECO:0007669"/>
    <property type="project" value="InterPro"/>
</dbReference>
<dbReference type="Pfam" id="PF04082">
    <property type="entry name" value="Fungal_trans"/>
    <property type="match status" value="1"/>
</dbReference>
<evidence type="ECO:0000256" key="2">
    <source>
        <dbReference type="ARBA" id="ARBA00022723"/>
    </source>
</evidence>
<dbReference type="PANTHER" id="PTHR40626:SF10">
    <property type="entry name" value="C2H2-TYPE DOMAIN-CONTAINING PROTEIN"/>
    <property type="match status" value="1"/>
</dbReference>
<name>A0A4P7NPI8_PYROR</name>
<dbReference type="GO" id="GO:0005634">
    <property type="term" value="C:nucleus"/>
    <property type="evidence" value="ECO:0007669"/>
    <property type="project" value="UniProtKB-SubCell"/>
</dbReference>
<dbReference type="Pfam" id="PF00096">
    <property type="entry name" value="zf-C2H2"/>
    <property type="match status" value="1"/>
</dbReference>
<feature type="compositionally biased region" description="Low complexity" evidence="8">
    <location>
        <begin position="107"/>
        <end position="119"/>
    </location>
</feature>
<dbReference type="InterPro" id="IPR036236">
    <property type="entry name" value="Znf_C2H2_sf"/>
</dbReference>
<feature type="region of interest" description="Disordered" evidence="8">
    <location>
        <begin position="697"/>
        <end position="726"/>
    </location>
</feature>
<organism evidence="10 11">
    <name type="scientific">Pyricularia oryzae</name>
    <name type="common">Rice blast fungus</name>
    <name type="synonym">Magnaporthe oryzae</name>
    <dbReference type="NCBI Taxonomy" id="318829"/>
    <lineage>
        <taxon>Eukaryota</taxon>
        <taxon>Fungi</taxon>
        <taxon>Dikarya</taxon>
        <taxon>Ascomycota</taxon>
        <taxon>Pezizomycotina</taxon>
        <taxon>Sordariomycetes</taxon>
        <taxon>Sordariomycetidae</taxon>
        <taxon>Magnaporthales</taxon>
        <taxon>Pyriculariaceae</taxon>
        <taxon>Pyricularia</taxon>
    </lineage>
</organism>
<proteinExistence type="predicted"/>
<feature type="region of interest" description="Disordered" evidence="8">
    <location>
        <begin position="107"/>
        <end position="141"/>
    </location>
</feature>
<evidence type="ECO:0000256" key="1">
    <source>
        <dbReference type="ARBA" id="ARBA00004123"/>
    </source>
</evidence>
<evidence type="ECO:0000256" key="4">
    <source>
        <dbReference type="ARBA" id="ARBA00022771"/>
    </source>
</evidence>
<keyword evidence="4 7" id="KW-0863">Zinc-finger</keyword>
<feature type="region of interest" description="Disordered" evidence="8">
    <location>
        <begin position="584"/>
        <end position="605"/>
    </location>
</feature>
<keyword evidence="6" id="KW-0539">Nucleus</keyword>
<dbReference type="SUPFAM" id="SSF57667">
    <property type="entry name" value="beta-beta-alpha zinc fingers"/>
    <property type="match status" value="1"/>
</dbReference>
<dbReference type="PROSITE" id="PS50157">
    <property type="entry name" value="ZINC_FINGER_C2H2_2"/>
    <property type="match status" value="2"/>
</dbReference>
<evidence type="ECO:0000313" key="10">
    <source>
        <dbReference type="EMBL" id="QBZ64227.1"/>
    </source>
</evidence>
<comment type="subcellular location">
    <subcellularLocation>
        <location evidence="1">Nucleus</location>
    </subcellularLocation>
</comment>
<dbReference type="SMART" id="SM00355">
    <property type="entry name" value="ZnF_C2H2"/>
    <property type="match status" value="2"/>
</dbReference>
<dbReference type="GO" id="GO:0000981">
    <property type="term" value="F:DNA-binding transcription factor activity, RNA polymerase II-specific"/>
    <property type="evidence" value="ECO:0007669"/>
    <property type="project" value="InterPro"/>
</dbReference>
<dbReference type="InterPro" id="IPR013087">
    <property type="entry name" value="Znf_C2H2_type"/>
</dbReference>
<sequence>MTGTVGVRFGFLSGNYDIFQNRPHICGSEFWYCGLFGAIVLCEGLAPVTYSGCNIDSIEVARGSVAVPSRLFAPNISNLHQFLHRHDQPRHWRHHPEMLPQGVSTIAPIISGSPSPGAPVRRRQRRRAPDGSSSRSCPHCGRTFKRTEHLERHVRTHTKEKPFICICGAAFTRRDLLTRHQRITFHEGEAGPDGDGQAEAASSPDGNGTSASRDGVGPVSGLGTDMDPAHPDLAAAISLSGLSVEGWPQPMPVPVQQHQQAPLYPLPDQHPPPQASGFVTSDPGFVQSGFLSSHYMPAEGDGFGVDVQFRDFAHFLDGMGLPAEWSPYFHTGGSGADGEGEDVDVDDDVDAESCPSADNANATVVTSQVPVRPDLRSGARTPFATWLPSASAANRMTATLQELAPRPLNADAHPLRVTEEQRAHLSTCLDDLGSVLPEPSFRMPSRHALTRYVTSFFEGFHSHMPFIHLPTWRILDHSLELILGITAVGAQYCFEHRVAERLFFAGKAVALHRLQVRRGSGAHWTSGGKDGGEGDDDDDRTEIIRALVTLMGFATWEPKVSLLREAFNLQTVLAQLLRESGISHDPVQDVPSTPATDSPDSIDSEDQDKAWRVWVKQESTRRSKLISFSFLHTHSIAYDVYPVLRSNEIGLRLPCSTPEWKAPTAAAWCRVRAEVVKEQLFFQEALSQLLRHSGANVNNTNVNNTNVNSTNVGSSSGASTPPQPLDPIPTPLGNYLLLHGLLQRIHILRDLSLPGLSSSPSSSLPSDEVDKLERALRAWTWGWQQAPESSLDPNNDNGPIPFTSSALVGLAYARLHCHLGPHRRLDTRDPAVVAGTLMRSPRVGRGDGGVISALLYAAHMLGIPVRLGVDRVARSQAFFWSVRHSLAGLECAVLLSKWLRSVGEDLKGGGGGAVLTDSEERIVHWVSTIVEEAYAVVDFDDDGGGDHDRGRGGAAPKDPGQLGLDVLRIWAHFFRRNAQWKFINFIGLSLEKYRELLVRSSGPVG</sequence>
<dbReference type="GO" id="GO:0000785">
    <property type="term" value="C:chromatin"/>
    <property type="evidence" value="ECO:0007669"/>
    <property type="project" value="TreeGrafter"/>
</dbReference>
<keyword evidence="5" id="KW-0862">Zinc</keyword>
<dbReference type="FunFam" id="3.30.160.60:FF:002343">
    <property type="entry name" value="Zinc finger protein 33A"/>
    <property type="match status" value="1"/>
</dbReference>
<evidence type="ECO:0000256" key="6">
    <source>
        <dbReference type="ARBA" id="ARBA00023242"/>
    </source>
</evidence>
<feature type="domain" description="C2H2-type" evidence="9">
    <location>
        <begin position="135"/>
        <end position="162"/>
    </location>
</feature>
<keyword evidence="3" id="KW-0677">Repeat</keyword>
<feature type="compositionally biased region" description="Polar residues" evidence="8">
    <location>
        <begin position="590"/>
        <end position="599"/>
    </location>
</feature>
<dbReference type="Gene3D" id="3.30.160.60">
    <property type="entry name" value="Classic Zinc Finger"/>
    <property type="match status" value="2"/>
</dbReference>
<dbReference type="Proteomes" id="UP000294847">
    <property type="component" value="Chromosome 6"/>
</dbReference>
<accession>A0A4P7NPI8</accession>
<feature type="compositionally biased region" description="Low complexity" evidence="8">
    <location>
        <begin position="697"/>
        <end position="720"/>
    </location>
</feature>
<keyword evidence="2" id="KW-0479">Metal-binding</keyword>
<feature type="region of interest" description="Disordered" evidence="8">
    <location>
        <begin position="186"/>
        <end position="229"/>
    </location>
</feature>
<dbReference type="GO" id="GO:0000978">
    <property type="term" value="F:RNA polymerase II cis-regulatory region sequence-specific DNA binding"/>
    <property type="evidence" value="ECO:0007669"/>
    <property type="project" value="InterPro"/>
</dbReference>
<evidence type="ECO:0000256" key="7">
    <source>
        <dbReference type="PROSITE-ProRule" id="PRU00042"/>
    </source>
</evidence>
<evidence type="ECO:0000256" key="3">
    <source>
        <dbReference type="ARBA" id="ARBA00022737"/>
    </source>
</evidence>
<protein>
    <recommendedName>
        <fullName evidence="9">C2H2-type domain-containing protein</fullName>
    </recommendedName>
</protein>
<evidence type="ECO:0000313" key="11">
    <source>
        <dbReference type="Proteomes" id="UP000294847"/>
    </source>
</evidence>
<evidence type="ECO:0000259" key="9">
    <source>
        <dbReference type="PROSITE" id="PS50157"/>
    </source>
</evidence>
<evidence type="ECO:0000256" key="8">
    <source>
        <dbReference type="SAM" id="MobiDB-lite"/>
    </source>
</evidence>
<dbReference type="PANTHER" id="PTHR40626">
    <property type="entry name" value="MIP31509P"/>
    <property type="match status" value="1"/>
</dbReference>